<keyword evidence="4 5" id="KW-0472">Membrane</keyword>
<dbReference type="EMBL" id="AP019846">
    <property type="protein sequence ID" value="BBM59710.1"/>
    <property type="molecule type" value="Genomic_DNA"/>
</dbReference>
<evidence type="ECO:0000256" key="1">
    <source>
        <dbReference type="ARBA" id="ARBA00004141"/>
    </source>
</evidence>
<name>A0A510L6T5_9FUSO</name>
<feature type="transmembrane region" description="Helical" evidence="5">
    <location>
        <begin position="139"/>
        <end position="158"/>
    </location>
</feature>
<keyword evidence="3 5" id="KW-1133">Transmembrane helix</keyword>
<dbReference type="Proteomes" id="UP000321561">
    <property type="component" value="Chromosome"/>
</dbReference>
<evidence type="ECO:0000256" key="3">
    <source>
        <dbReference type="ARBA" id="ARBA00022989"/>
    </source>
</evidence>
<dbReference type="OrthoDB" id="7594477at2"/>
<evidence type="ECO:0000256" key="5">
    <source>
        <dbReference type="SAM" id="Phobius"/>
    </source>
</evidence>
<feature type="transmembrane region" description="Helical" evidence="5">
    <location>
        <begin position="256"/>
        <end position="276"/>
    </location>
</feature>
<dbReference type="GO" id="GO:0016020">
    <property type="term" value="C:membrane"/>
    <property type="evidence" value="ECO:0007669"/>
    <property type="project" value="UniProtKB-SubCell"/>
</dbReference>
<feature type="transmembrane region" description="Helical" evidence="5">
    <location>
        <begin position="282"/>
        <end position="305"/>
    </location>
</feature>
<keyword evidence="2 5" id="KW-0812">Transmembrane</keyword>
<feature type="transmembrane region" description="Helical" evidence="5">
    <location>
        <begin position="67"/>
        <end position="89"/>
    </location>
</feature>
<reference evidence="6 7" key="1">
    <citation type="submission" date="2019-07" db="EMBL/GenBank/DDBJ databases">
        <title>Complete Genome Sequence of Leptotrichia hongkongensis Strain JMUB5056.</title>
        <authorList>
            <person name="Watanabe S."/>
            <person name="Cui L."/>
        </authorList>
    </citation>
    <scope>NUCLEOTIDE SEQUENCE [LARGE SCALE GENOMIC DNA]</scope>
    <source>
        <strain evidence="6 7">JMUB5056</strain>
    </source>
</reference>
<accession>A0A510L6T5</accession>
<proteinExistence type="predicted"/>
<dbReference type="RefSeq" id="WP_147005705.1">
    <property type="nucleotide sequence ID" value="NZ_AP019846.1"/>
</dbReference>
<evidence type="ECO:0000256" key="4">
    <source>
        <dbReference type="ARBA" id="ARBA00023136"/>
    </source>
</evidence>
<dbReference type="AlphaFoldDB" id="A0A510L6T5"/>
<feature type="transmembrane region" description="Helical" evidence="5">
    <location>
        <begin position="212"/>
        <end position="231"/>
    </location>
</feature>
<feature type="transmembrane region" description="Helical" evidence="5">
    <location>
        <begin position="317"/>
        <end position="340"/>
    </location>
</feature>
<sequence length="341" mass="40197">MSQSNINSKKSIIQNIKNFKIYLNERFPLGKNSFFVLIFTLSGYIYTSLLYNSKIMYLFTNGVKIGIFQYKIIALFIIVFMFFFQLRITDEFKDYEEDLKYRAYRPVQRGIISLKTLGKTGIVTVIIQIMLAHVIDPEIIYFMIFVWIYMFLMAKEFFIKKWLTKRILIYALSHVVIMVFITLVIVEATQYIVPKNIFDVFILQRYRHNIDFALIPLFALNYLNGIVLEIGRKTRRTDEEEYGVQTYSKLWGRKKAVVVLSLLFVIEYLLVILGLTHTYKEYFFFGGLTLLVILIVSIYFIVKFLKKDLSGKIVETVSGLWIIFSSMCMGFLPYFVFSLIK</sequence>
<evidence type="ECO:0008006" key="8">
    <source>
        <dbReference type="Google" id="ProtNLM"/>
    </source>
</evidence>
<evidence type="ECO:0000256" key="2">
    <source>
        <dbReference type="ARBA" id="ARBA00022692"/>
    </source>
</evidence>
<dbReference type="InterPro" id="IPR000537">
    <property type="entry name" value="UbiA_prenyltransferase"/>
</dbReference>
<dbReference type="GO" id="GO:0016765">
    <property type="term" value="F:transferase activity, transferring alkyl or aryl (other than methyl) groups"/>
    <property type="evidence" value="ECO:0007669"/>
    <property type="project" value="InterPro"/>
</dbReference>
<evidence type="ECO:0000313" key="6">
    <source>
        <dbReference type="EMBL" id="BBM59710.1"/>
    </source>
</evidence>
<feature type="transmembrane region" description="Helical" evidence="5">
    <location>
        <begin position="167"/>
        <end position="192"/>
    </location>
</feature>
<evidence type="ECO:0000313" key="7">
    <source>
        <dbReference type="Proteomes" id="UP000321561"/>
    </source>
</evidence>
<dbReference type="Pfam" id="PF01040">
    <property type="entry name" value="UbiA"/>
    <property type="match status" value="1"/>
</dbReference>
<comment type="subcellular location">
    <subcellularLocation>
        <location evidence="1">Membrane</location>
        <topology evidence="1">Multi-pass membrane protein</topology>
    </subcellularLocation>
</comment>
<organism evidence="6 7">
    <name type="scientific">Leptotrichia hongkongensis</name>
    <dbReference type="NCBI Taxonomy" id="554406"/>
    <lineage>
        <taxon>Bacteria</taxon>
        <taxon>Fusobacteriati</taxon>
        <taxon>Fusobacteriota</taxon>
        <taxon>Fusobacteriia</taxon>
        <taxon>Fusobacteriales</taxon>
        <taxon>Leptotrichiaceae</taxon>
        <taxon>Leptotrichia</taxon>
    </lineage>
</organism>
<protein>
    <recommendedName>
        <fullName evidence="8">Prenyltransferase</fullName>
    </recommendedName>
</protein>
<dbReference type="KEGG" id="lhg:JMUB5056_1295"/>
<gene>
    <name evidence="6" type="ORF">JMUB5056_1295</name>
</gene>
<feature type="transmembrane region" description="Helical" evidence="5">
    <location>
        <begin position="29"/>
        <end position="47"/>
    </location>
</feature>
<feature type="transmembrane region" description="Helical" evidence="5">
    <location>
        <begin position="110"/>
        <end position="133"/>
    </location>
</feature>